<reference evidence="2 3" key="1">
    <citation type="submission" date="2024-05" db="EMBL/GenBank/DDBJ databases">
        <title>A high-quality chromosomal-level genome assembly of Topmouth culter (Culter alburnus).</title>
        <authorList>
            <person name="Zhao H."/>
        </authorList>
    </citation>
    <scope>NUCLEOTIDE SEQUENCE [LARGE SCALE GENOMIC DNA]</scope>
    <source>
        <strain evidence="2">CATC2023</strain>
        <tissue evidence="2">Muscle</tissue>
    </source>
</reference>
<accession>A0AAW2B4T5</accession>
<feature type="region of interest" description="Disordered" evidence="1">
    <location>
        <begin position="1"/>
        <end position="28"/>
    </location>
</feature>
<dbReference type="AlphaFoldDB" id="A0AAW2B4T5"/>
<name>A0AAW2B4T5_CULAL</name>
<gene>
    <name evidence="2" type="ORF">ABG768_000564</name>
</gene>
<keyword evidence="3" id="KW-1185">Reference proteome</keyword>
<dbReference type="EMBL" id="JAWDJR010000001">
    <property type="protein sequence ID" value="KAK9980990.1"/>
    <property type="molecule type" value="Genomic_DNA"/>
</dbReference>
<evidence type="ECO:0000313" key="3">
    <source>
        <dbReference type="Proteomes" id="UP001479290"/>
    </source>
</evidence>
<sequence>QWQVESIDESQQQISQAEEAIQDESNASVCRSSRLANKSFSALSIIDWPLPKLLETLYRDDIPAPPRATHK</sequence>
<evidence type="ECO:0000256" key="1">
    <source>
        <dbReference type="SAM" id="MobiDB-lite"/>
    </source>
</evidence>
<feature type="non-terminal residue" evidence="2">
    <location>
        <position position="1"/>
    </location>
</feature>
<protein>
    <submittedName>
        <fullName evidence="2">Uncharacterized protein</fullName>
    </submittedName>
</protein>
<organism evidence="2 3">
    <name type="scientific">Culter alburnus</name>
    <name type="common">Topmouth culter</name>
    <dbReference type="NCBI Taxonomy" id="194366"/>
    <lineage>
        <taxon>Eukaryota</taxon>
        <taxon>Metazoa</taxon>
        <taxon>Chordata</taxon>
        <taxon>Craniata</taxon>
        <taxon>Vertebrata</taxon>
        <taxon>Euteleostomi</taxon>
        <taxon>Actinopterygii</taxon>
        <taxon>Neopterygii</taxon>
        <taxon>Teleostei</taxon>
        <taxon>Ostariophysi</taxon>
        <taxon>Cypriniformes</taxon>
        <taxon>Xenocyprididae</taxon>
        <taxon>Xenocypridinae</taxon>
        <taxon>Culter</taxon>
    </lineage>
</organism>
<comment type="caution">
    <text evidence="2">The sequence shown here is derived from an EMBL/GenBank/DDBJ whole genome shotgun (WGS) entry which is preliminary data.</text>
</comment>
<evidence type="ECO:0000313" key="2">
    <source>
        <dbReference type="EMBL" id="KAK9980990.1"/>
    </source>
</evidence>
<dbReference type="Proteomes" id="UP001479290">
    <property type="component" value="Unassembled WGS sequence"/>
</dbReference>
<proteinExistence type="predicted"/>
<feature type="compositionally biased region" description="Low complexity" evidence="1">
    <location>
        <begin position="9"/>
        <end position="19"/>
    </location>
</feature>